<protein>
    <submittedName>
        <fullName evidence="1">NYN domain-containing protein</fullName>
    </submittedName>
</protein>
<evidence type="ECO:0000313" key="2">
    <source>
        <dbReference type="Proteomes" id="UP000320455"/>
    </source>
</evidence>
<dbReference type="Proteomes" id="UP000320455">
    <property type="component" value="Unassembled WGS sequence"/>
</dbReference>
<evidence type="ECO:0000313" key="1">
    <source>
        <dbReference type="EMBL" id="TWQ57086.1"/>
    </source>
</evidence>
<dbReference type="AlphaFoldDB" id="A0ABD7SFL9"/>
<proteinExistence type="predicted"/>
<gene>
    <name evidence="1" type="ORF">FQK01_02060</name>
</gene>
<name>A0ABD7SFL9_XANVA</name>
<sequence>MNLALAMYRDAASAQYQQLVVYSNDSDIEPVLTAIREDFPTIVLGVVTPRRPPVEGESDRRVSASLSSRADWTRQYILDSELAAGQLPERVRKPGKPIDKPGHWCGCRARLDR</sequence>
<organism evidence="1 2">
    <name type="scientific">Xanthomonas vasicola</name>
    <dbReference type="NCBI Taxonomy" id="56459"/>
    <lineage>
        <taxon>Bacteria</taxon>
        <taxon>Pseudomonadati</taxon>
        <taxon>Pseudomonadota</taxon>
        <taxon>Gammaproteobacteria</taxon>
        <taxon>Lysobacterales</taxon>
        <taxon>Lysobacteraceae</taxon>
        <taxon>Xanthomonas</taxon>
    </lineage>
</organism>
<dbReference type="RefSeq" id="WP_039433333.1">
    <property type="nucleotide sequence ID" value="NZ_CP034649.1"/>
</dbReference>
<dbReference type="Gene3D" id="3.40.50.1010">
    <property type="entry name" value="5'-nuclease"/>
    <property type="match status" value="1"/>
</dbReference>
<reference evidence="2" key="1">
    <citation type="journal article" date="2020" name="Phytopathology">
        <title>Genomic acquisitions in emerging populations of Xanthomonas vasicola pv. vasculorum infecting corn in the U.S. and Argentina.</title>
        <authorList>
            <person name="Perez-Quintero A.L."/>
        </authorList>
    </citation>
    <scope>NUCLEOTIDE SEQUENCE [LARGE SCALE GENOMIC DNA]</scope>
    <source>
        <strain evidence="2">Xvh-L</strain>
    </source>
</reference>
<dbReference type="EMBL" id="VOCK01000002">
    <property type="protein sequence ID" value="TWQ57086.1"/>
    <property type="molecule type" value="Genomic_DNA"/>
</dbReference>
<comment type="caution">
    <text evidence="1">The sequence shown here is derived from an EMBL/GenBank/DDBJ whole genome shotgun (WGS) entry which is preliminary data.</text>
</comment>
<keyword evidence="2" id="KW-1185">Reference proteome</keyword>
<accession>A0ABD7SFL9</accession>